<evidence type="ECO:0000313" key="4">
    <source>
        <dbReference type="Proteomes" id="UP001148838"/>
    </source>
</evidence>
<feature type="transmembrane region" description="Helical" evidence="2">
    <location>
        <begin position="15"/>
        <end position="34"/>
    </location>
</feature>
<keyword evidence="2" id="KW-1133">Transmembrane helix</keyword>
<keyword evidence="4" id="KW-1185">Reference proteome</keyword>
<dbReference type="EMBL" id="JAJSOF020000033">
    <property type="protein sequence ID" value="KAJ4429459.1"/>
    <property type="molecule type" value="Genomic_DNA"/>
</dbReference>
<keyword evidence="2" id="KW-0812">Transmembrane</keyword>
<feature type="compositionally biased region" description="Basic and acidic residues" evidence="1">
    <location>
        <begin position="252"/>
        <end position="265"/>
    </location>
</feature>
<feature type="compositionally biased region" description="Low complexity" evidence="1">
    <location>
        <begin position="223"/>
        <end position="241"/>
    </location>
</feature>
<keyword evidence="2" id="KW-0472">Membrane</keyword>
<evidence type="ECO:0000313" key="3">
    <source>
        <dbReference type="EMBL" id="KAJ4429459.1"/>
    </source>
</evidence>
<feature type="region of interest" description="Disordered" evidence="1">
    <location>
        <begin position="216"/>
        <end position="265"/>
    </location>
</feature>
<sequence length="357" mass="37868">MYAMEGQKNWPPYHIISWLSCLMSDALLVSLLRFKRVFGQLTKQQNNDINVVLTTCLLPTSLGAPQIFPFSNLRSYFDHQVRNGPGIELKTLTDTTSFGRTSLGESKIPSKQQFPTNHRPDIAAADPSLHYYPVVEVPAGAAATAPGVKYHPLVVEAPSGVAATAPLLKGAAAVPLRPPVPEQVLTAPVPGTPDLYGAIAAPTQFPLGVVGEKTQTKAPAQKVETPAPVTQATPTPVAKVAKAPNHQYPKKWKPEKEKSKPSNFEPKKSVKEFVAPKRVVPLLPAINEQVEICLAARTILQVASETGFSGITAGAGGYDISGGGGAGGGGGGDRVEFQMHGQHGPHSYKFGYDTGKG</sequence>
<comment type="caution">
    <text evidence="3">The sequence shown here is derived from an EMBL/GenBank/DDBJ whole genome shotgun (WGS) entry which is preliminary data.</text>
</comment>
<name>A0ABQ8S5Z1_PERAM</name>
<protein>
    <submittedName>
        <fullName evidence="3">Uncharacterized protein</fullName>
    </submittedName>
</protein>
<accession>A0ABQ8S5Z1</accession>
<proteinExistence type="predicted"/>
<evidence type="ECO:0000256" key="2">
    <source>
        <dbReference type="SAM" id="Phobius"/>
    </source>
</evidence>
<evidence type="ECO:0000256" key="1">
    <source>
        <dbReference type="SAM" id="MobiDB-lite"/>
    </source>
</evidence>
<dbReference type="Proteomes" id="UP001148838">
    <property type="component" value="Unassembled WGS sequence"/>
</dbReference>
<organism evidence="3 4">
    <name type="scientific">Periplaneta americana</name>
    <name type="common">American cockroach</name>
    <name type="synonym">Blatta americana</name>
    <dbReference type="NCBI Taxonomy" id="6978"/>
    <lineage>
        <taxon>Eukaryota</taxon>
        <taxon>Metazoa</taxon>
        <taxon>Ecdysozoa</taxon>
        <taxon>Arthropoda</taxon>
        <taxon>Hexapoda</taxon>
        <taxon>Insecta</taxon>
        <taxon>Pterygota</taxon>
        <taxon>Neoptera</taxon>
        <taxon>Polyneoptera</taxon>
        <taxon>Dictyoptera</taxon>
        <taxon>Blattodea</taxon>
        <taxon>Blattoidea</taxon>
        <taxon>Blattidae</taxon>
        <taxon>Blattinae</taxon>
        <taxon>Periplaneta</taxon>
    </lineage>
</organism>
<gene>
    <name evidence="3" type="ORF">ANN_21628</name>
</gene>
<reference evidence="3 4" key="1">
    <citation type="journal article" date="2022" name="Allergy">
        <title>Genome assembly and annotation of Periplaneta americana reveal a comprehensive cockroach allergen profile.</title>
        <authorList>
            <person name="Wang L."/>
            <person name="Xiong Q."/>
            <person name="Saelim N."/>
            <person name="Wang L."/>
            <person name="Nong W."/>
            <person name="Wan A.T."/>
            <person name="Shi M."/>
            <person name="Liu X."/>
            <person name="Cao Q."/>
            <person name="Hui J.H.L."/>
            <person name="Sookrung N."/>
            <person name="Leung T.F."/>
            <person name="Tungtrongchitr A."/>
            <person name="Tsui S.K.W."/>
        </authorList>
    </citation>
    <scope>NUCLEOTIDE SEQUENCE [LARGE SCALE GENOMIC DNA]</scope>
    <source>
        <strain evidence="3">PWHHKU_190912</strain>
    </source>
</reference>